<proteinExistence type="predicted"/>
<evidence type="ECO:0000313" key="2">
    <source>
        <dbReference type="Proteomes" id="UP000244060"/>
    </source>
</evidence>
<dbReference type="EMBL" id="QAOT01000006">
    <property type="protein sequence ID" value="PTR18904.1"/>
    <property type="molecule type" value="Genomic_DNA"/>
</dbReference>
<reference evidence="1 2" key="1">
    <citation type="submission" date="2018-04" db="EMBL/GenBank/DDBJ databases">
        <title>Genomic Encyclopedia of Type Strains, Phase III (KMG-III): the genomes of soil and plant-associated and newly described type strains.</title>
        <authorList>
            <person name="Whitman W."/>
        </authorList>
    </citation>
    <scope>NUCLEOTIDE SEQUENCE [LARGE SCALE GENOMIC DNA]</scope>
    <source>
        <strain evidence="1 2">KA25</strain>
    </source>
</reference>
<dbReference type="RefSeq" id="WP_108220762.1">
    <property type="nucleotide sequence ID" value="NZ_CP090021.1"/>
</dbReference>
<keyword evidence="2" id="KW-1185">Reference proteome</keyword>
<comment type="caution">
    <text evidence="1">The sequence shown here is derived from an EMBL/GenBank/DDBJ whole genome shotgun (WGS) entry which is preliminary data.</text>
</comment>
<organism evidence="1 2">
    <name type="scientific">Cereibacter azotoformans</name>
    <dbReference type="NCBI Taxonomy" id="43057"/>
    <lineage>
        <taxon>Bacteria</taxon>
        <taxon>Pseudomonadati</taxon>
        <taxon>Pseudomonadota</taxon>
        <taxon>Alphaproteobacteria</taxon>
        <taxon>Rhodobacterales</taxon>
        <taxon>Paracoccaceae</taxon>
        <taxon>Cereibacter</taxon>
    </lineage>
</organism>
<sequence length="85" mass="9100">MTGLTTETIEGRLIAQRKVLARLVALAGSDELRAWLDERSVMQDNQEDPGAVPAPGVGIEVALAEEIRCIRDEADRFGGGIAPGR</sequence>
<accession>A0A2T5K913</accession>
<name>A0A2T5K913_9RHOB</name>
<gene>
    <name evidence="1" type="ORF">C8J28_10652</name>
</gene>
<dbReference type="OrthoDB" id="7619942at2"/>
<dbReference type="Proteomes" id="UP000244060">
    <property type="component" value="Unassembled WGS sequence"/>
</dbReference>
<protein>
    <submittedName>
        <fullName evidence="1">Uncharacterized protein</fullName>
    </submittedName>
</protein>
<evidence type="ECO:0000313" key="1">
    <source>
        <dbReference type="EMBL" id="PTR18904.1"/>
    </source>
</evidence>
<dbReference type="AlphaFoldDB" id="A0A2T5K913"/>